<accession>A0AAV4QNL6</accession>
<dbReference type="InterPro" id="IPR016194">
    <property type="entry name" value="SPOC-like_C_dom_sf"/>
</dbReference>
<dbReference type="PROSITE" id="PS50917">
    <property type="entry name" value="SPOC"/>
    <property type="match status" value="1"/>
</dbReference>
<evidence type="ECO:0000313" key="6">
    <source>
        <dbReference type="EMBL" id="GIY11633.1"/>
    </source>
</evidence>
<reference evidence="6 7" key="1">
    <citation type="submission" date="2021-06" db="EMBL/GenBank/DDBJ databases">
        <title>Caerostris darwini draft genome.</title>
        <authorList>
            <person name="Kono N."/>
            <person name="Arakawa K."/>
        </authorList>
    </citation>
    <scope>NUCLEOTIDE SEQUENCE [LARGE SCALE GENOMIC DNA]</scope>
</reference>
<feature type="domain" description="SPOC" evidence="5">
    <location>
        <begin position="39"/>
        <end position="219"/>
    </location>
</feature>
<dbReference type="EMBL" id="BPLQ01004932">
    <property type="protein sequence ID" value="GIY11633.1"/>
    <property type="molecule type" value="Genomic_DNA"/>
</dbReference>
<name>A0AAV4QNL6_9ARAC</name>
<comment type="caution">
    <text evidence="6">The sequence shown here is derived from an EMBL/GenBank/DDBJ whole genome shotgun (WGS) entry which is preliminary data.</text>
</comment>
<keyword evidence="3" id="KW-0539">Nucleus</keyword>
<evidence type="ECO:0000256" key="3">
    <source>
        <dbReference type="ARBA" id="ARBA00023242"/>
    </source>
</evidence>
<dbReference type="Proteomes" id="UP001054837">
    <property type="component" value="Unassembled WGS sequence"/>
</dbReference>
<evidence type="ECO:0000259" key="5">
    <source>
        <dbReference type="PROSITE" id="PS50917"/>
    </source>
</evidence>
<gene>
    <name evidence="6" type="ORF">CDAR_37201</name>
</gene>
<dbReference type="InterPro" id="IPR010912">
    <property type="entry name" value="SPOC_met"/>
</dbReference>
<keyword evidence="7" id="KW-1185">Reference proteome</keyword>
<feature type="region of interest" description="Disordered" evidence="4">
    <location>
        <begin position="1"/>
        <end position="24"/>
    </location>
</feature>
<dbReference type="GO" id="GO:0003723">
    <property type="term" value="F:RNA binding"/>
    <property type="evidence" value="ECO:0007669"/>
    <property type="project" value="UniProtKB-KW"/>
</dbReference>
<keyword evidence="2" id="KW-0694">RNA-binding</keyword>
<dbReference type="SUPFAM" id="SSF100939">
    <property type="entry name" value="SPOC domain-like"/>
    <property type="match status" value="1"/>
</dbReference>
<evidence type="ECO:0000313" key="7">
    <source>
        <dbReference type="Proteomes" id="UP001054837"/>
    </source>
</evidence>
<protein>
    <recommendedName>
        <fullName evidence="5">SPOC domain-containing protein</fullName>
    </recommendedName>
</protein>
<dbReference type="Gene3D" id="2.40.290.10">
    <property type="match status" value="1"/>
</dbReference>
<dbReference type="AlphaFoldDB" id="A0AAV4QNL6"/>
<dbReference type="GO" id="GO:0005634">
    <property type="term" value="C:nucleus"/>
    <property type="evidence" value="ECO:0007669"/>
    <property type="project" value="UniProtKB-SubCell"/>
</dbReference>
<comment type="subcellular location">
    <subcellularLocation>
        <location evidence="1">Nucleus</location>
    </subcellularLocation>
</comment>
<organism evidence="6 7">
    <name type="scientific">Caerostris darwini</name>
    <dbReference type="NCBI Taxonomy" id="1538125"/>
    <lineage>
        <taxon>Eukaryota</taxon>
        <taxon>Metazoa</taxon>
        <taxon>Ecdysozoa</taxon>
        <taxon>Arthropoda</taxon>
        <taxon>Chelicerata</taxon>
        <taxon>Arachnida</taxon>
        <taxon>Araneae</taxon>
        <taxon>Araneomorphae</taxon>
        <taxon>Entelegynae</taxon>
        <taxon>Araneoidea</taxon>
        <taxon>Araneidae</taxon>
        <taxon>Caerostris</taxon>
    </lineage>
</organism>
<feature type="compositionally biased region" description="Basic and acidic residues" evidence="4">
    <location>
        <begin position="1"/>
        <end position="10"/>
    </location>
</feature>
<evidence type="ECO:0000256" key="1">
    <source>
        <dbReference type="ARBA" id="ARBA00004123"/>
    </source>
</evidence>
<evidence type="ECO:0000256" key="2">
    <source>
        <dbReference type="ARBA" id="ARBA00022884"/>
    </source>
</evidence>
<proteinExistence type="predicted"/>
<evidence type="ECO:0000256" key="4">
    <source>
        <dbReference type="SAM" id="MobiDB-lite"/>
    </source>
</evidence>
<sequence>MSSDKEETQAEPKAGSSDENQLPVESCGKSALLPEVYTPPKISENFLMIWRGNFVFMETESKVQMHLVSGSLSLARSVLQDKRFEESLNIDLRIKIQPTVVSLLRNQFNRRYSMLFAAPLGYCKVELCTQRKCLEDGLMKYLQRSDYAGIVRVPQKENEEKIFSFSIGNCLGIAMKIPEAEELVPGEEFPPLGEFEPVEEIVESEGNGDLDDGELSQNALVYEQESYINRTYRYLWKCNLTLLRNDMDILMYYAAGNTDMIHNLRNYLLSSDADNRHLPVDEGRYIDRVTWITLKQNMRVKRYGALFTRGCDRFSDYIKFQFSNNVKKFERSCRQNRSPGIVLNLPHSAQPSTLIHAVPSRHVPGRKLKRRIAEFSAYYEEASCFALILTSAESEQ</sequence>